<dbReference type="GO" id="GO:1990811">
    <property type="term" value="C:MWP complex"/>
    <property type="evidence" value="ECO:0007669"/>
    <property type="project" value="TreeGrafter"/>
</dbReference>
<dbReference type="PANTHER" id="PTHR16220:SF0">
    <property type="entry name" value="WD REPEAT-CONTAINING PROTEIN WRAP73"/>
    <property type="match status" value="1"/>
</dbReference>
<reference evidence="1" key="1">
    <citation type="submission" date="2021-06" db="EMBL/GenBank/DDBJ databases">
        <authorList>
            <person name="Hodson N. C."/>
            <person name="Mongue J. A."/>
            <person name="Jaron S. K."/>
        </authorList>
    </citation>
    <scope>NUCLEOTIDE SEQUENCE</scope>
</reference>
<sequence>LKTDVFTLSRKNIESIFKDGCHQLYNSLKPSFLDNIWTVSVIPRREGESQLLRIMRQILRGHRTGSSFAGLLTLECYVACATLESGVIQVFSVDLPTWNCKIKVGGLDDDDGVGLEDFVWSSNARNILTTAAHYVQLTVWSISDKEVVHIRDILPVKKNKSFSGSGKLMAIGQFNENYTTCL</sequence>
<dbReference type="Proteomes" id="UP000708208">
    <property type="component" value="Unassembled WGS sequence"/>
</dbReference>
<proteinExistence type="predicted"/>
<dbReference type="OrthoDB" id="308690at2759"/>
<dbReference type="InterPro" id="IPR052778">
    <property type="entry name" value="Centrosome-WD_assoc"/>
</dbReference>
<protein>
    <submittedName>
        <fullName evidence="1">Uncharacterized protein</fullName>
    </submittedName>
</protein>
<evidence type="ECO:0000313" key="2">
    <source>
        <dbReference type="Proteomes" id="UP000708208"/>
    </source>
</evidence>
<accession>A0A8J2K5C5</accession>
<dbReference type="PANTHER" id="PTHR16220">
    <property type="entry name" value="WD REPEAT PROTEIN 8-RELATED"/>
    <property type="match status" value="1"/>
</dbReference>
<feature type="non-terminal residue" evidence="1">
    <location>
        <position position="182"/>
    </location>
</feature>
<comment type="caution">
    <text evidence="1">The sequence shown here is derived from an EMBL/GenBank/DDBJ whole genome shotgun (WGS) entry which is preliminary data.</text>
</comment>
<organism evidence="1 2">
    <name type="scientific">Allacma fusca</name>
    <dbReference type="NCBI Taxonomy" id="39272"/>
    <lineage>
        <taxon>Eukaryota</taxon>
        <taxon>Metazoa</taxon>
        <taxon>Ecdysozoa</taxon>
        <taxon>Arthropoda</taxon>
        <taxon>Hexapoda</taxon>
        <taxon>Collembola</taxon>
        <taxon>Symphypleona</taxon>
        <taxon>Sminthuridae</taxon>
        <taxon>Allacma</taxon>
    </lineage>
</organism>
<dbReference type="EMBL" id="CAJVCH010219853">
    <property type="protein sequence ID" value="CAG7731789.1"/>
    <property type="molecule type" value="Genomic_DNA"/>
</dbReference>
<gene>
    <name evidence="1" type="ORF">AFUS01_LOCUS20360</name>
</gene>
<dbReference type="AlphaFoldDB" id="A0A8J2K5C5"/>
<keyword evidence="2" id="KW-1185">Reference proteome</keyword>
<evidence type="ECO:0000313" key="1">
    <source>
        <dbReference type="EMBL" id="CAG7731789.1"/>
    </source>
</evidence>
<dbReference type="GO" id="GO:0005815">
    <property type="term" value="C:microtubule organizing center"/>
    <property type="evidence" value="ECO:0007669"/>
    <property type="project" value="TreeGrafter"/>
</dbReference>
<feature type="non-terminal residue" evidence="1">
    <location>
        <position position="1"/>
    </location>
</feature>
<name>A0A8J2K5C5_9HEXA</name>